<evidence type="ECO:0000313" key="1">
    <source>
        <dbReference type="EMBL" id="KAJ9060063.1"/>
    </source>
</evidence>
<dbReference type="EMBL" id="QTSX02005268">
    <property type="protein sequence ID" value="KAJ9060063.1"/>
    <property type="molecule type" value="Genomic_DNA"/>
</dbReference>
<sequence>MKLTLCILGVVMGEAIEDMVQVVAREPNNPSITTDPYYGKTIGTVDTLAEDLQMPNEEVRVANSDKVKVKPWSSSAAKHYFPVVGVTYCKDKELLAFNGTYSRELGPKFHILKILNHATLDTRAIVAVNTARKEIILAFRGTHTNTNWVENVVFSQTSINVTPQASVHTGFKNIADAMAPEFIHILKRLLAKGRYKDYDVVVTGHSLGGAVAQIASIQVHRDLKIGWERVKVITFGQPRVGNLDFARWFNQQPVIYTRVVNENDLVPHVPPIFTGYMHTHLERYIEKGKSRICNTDSMEDPTCSASRLSTVTADVHNDAWYLKNNRLKC</sequence>
<gene>
    <name evidence="1" type="ORF">DSO57_1034890</name>
</gene>
<organism evidence="1 2">
    <name type="scientific">Entomophthora muscae</name>
    <dbReference type="NCBI Taxonomy" id="34485"/>
    <lineage>
        <taxon>Eukaryota</taxon>
        <taxon>Fungi</taxon>
        <taxon>Fungi incertae sedis</taxon>
        <taxon>Zoopagomycota</taxon>
        <taxon>Entomophthoromycotina</taxon>
        <taxon>Entomophthoromycetes</taxon>
        <taxon>Entomophthorales</taxon>
        <taxon>Entomophthoraceae</taxon>
        <taxon>Entomophthora</taxon>
    </lineage>
</organism>
<name>A0ACC2SCC9_9FUNG</name>
<proteinExistence type="predicted"/>
<keyword evidence="2" id="KW-1185">Reference proteome</keyword>
<reference evidence="1" key="1">
    <citation type="submission" date="2022-04" db="EMBL/GenBank/DDBJ databases">
        <title>Genome of the entomopathogenic fungus Entomophthora muscae.</title>
        <authorList>
            <person name="Elya C."/>
            <person name="Lovett B.R."/>
            <person name="Lee E."/>
            <person name="Macias A.M."/>
            <person name="Hajek A.E."/>
            <person name="De Bivort B.L."/>
            <person name="Kasson M.T."/>
            <person name="De Fine Licht H.H."/>
            <person name="Stajich J.E."/>
        </authorList>
    </citation>
    <scope>NUCLEOTIDE SEQUENCE</scope>
    <source>
        <strain evidence="1">Berkeley</strain>
    </source>
</reference>
<dbReference type="Proteomes" id="UP001165960">
    <property type="component" value="Unassembled WGS sequence"/>
</dbReference>
<accession>A0ACC2SCC9</accession>
<evidence type="ECO:0000313" key="2">
    <source>
        <dbReference type="Proteomes" id="UP001165960"/>
    </source>
</evidence>
<protein>
    <submittedName>
        <fullName evidence="1">Uncharacterized protein</fullName>
    </submittedName>
</protein>
<comment type="caution">
    <text evidence="1">The sequence shown here is derived from an EMBL/GenBank/DDBJ whole genome shotgun (WGS) entry which is preliminary data.</text>
</comment>